<dbReference type="AlphaFoldDB" id="W0E808"/>
<evidence type="ECO:0000256" key="1">
    <source>
        <dbReference type="SAM" id="Phobius"/>
    </source>
</evidence>
<organism evidence="2 3">
    <name type="scientific">Desulfitobacterium metallireducens DSM 15288</name>
    <dbReference type="NCBI Taxonomy" id="871968"/>
    <lineage>
        <taxon>Bacteria</taxon>
        <taxon>Bacillati</taxon>
        <taxon>Bacillota</taxon>
        <taxon>Clostridia</taxon>
        <taxon>Eubacteriales</taxon>
        <taxon>Desulfitobacteriaceae</taxon>
        <taxon>Desulfitobacterium</taxon>
    </lineage>
</organism>
<dbReference type="RefSeq" id="WP_006715402.1">
    <property type="nucleotide sequence ID" value="NZ_CP007032.1"/>
</dbReference>
<dbReference type="Proteomes" id="UP000010847">
    <property type="component" value="Chromosome"/>
</dbReference>
<feature type="transmembrane region" description="Helical" evidence="1">
    <location>
        <begin position="160"/>
        <end position="184"/>
    </location>
</feature>
<proteinExistence type="predicted"/>
<evidence type="ECO:0000313" key="2">
    <source>
        <dbReference type="EMBL" id="AHF06912.1"/>
    </source>
</evidence>
<dbReference type="KEGG" id="dmt:DESME_07405"/>
<keyword evidence="1" id="KW-1133">Transmembrane helix</keyword>
<accession>W0E808</accession>
<reference evidence="2 3" key="1">
    <citation type="submission" date="2013-12" db="EMBL/GenBank/DDBJ databases">
        <authorList>
            <consortium name="DOE Joint Genome Institute"/>
            <person name="Smidt H."/>
            <person name="Huntemann M."/>
            <person name="Han J."/>
            <person name="Chen A."/>
            <person name="Kyrpides N."/>
            <person name="Mavromatis K."/>
            <person name="Markowitz V."/>
            <person name="Palaniappan K."/>
            <person name="Ivanova N."/>
            <person name="Schaumberg A."/>
            <person name="Pati A."/>
            <person name="Liolios K."/>
            <person name="Nordberg H.P."/>
            <person name="Cantor M.N."/>
            <person name="Hua S.X."/>
            <person name="Woyke T."/>
        </authorList>
    </citation>
    <scope>NUCLEOTIDE SEQUENCE [LARGE SCALE GENOMIC DNA]</scope>
    <source>
        <strain evidence="3">DSM 15288</strain>
    </source>
</reference>
<keyword evidence="3" id="KW-1185">Reference proteome</keyword>
<dbReference type="HOGENOM" id="CLU_1178713_0_0_9"/>
<evidence type="ECO:0000313" key="3">
    <source>
        <dbReference type="Proteomes" id="UP000010847"/>
    </source>
</evidence>
<name>W0E808_9FIRM</name>
<keyword evidence="1" id="KW-0472">Membrane</keyword>
<protein>
    <submittedName>
        <fullName evidence="2">Uncharacterized protein</fullName>
    </submittedName>
</protein>
<dbReference type="EMBL" id="CP007032">
    <property type="protein sequence ID" value="AHF06912.1"/>
    <property type="molecule type" value="Genomic_DNA"/>
</dbReference>
<gene>
    <name evidence="2" type="ORF">DESME_07405</name>
</gene>
<dbReference type="eggNOG" id="ENOG5033W38">
    <property type="taxonomic scope" value="Bacteria"/>
</dbReference>
<dbReference type="STRING" id="871968.DESME_07405"/>
<dbReference type="OrthoDB" id="1795609at2"/>
<feature type="transmembrane region" description="Helical" evidence="1">
    <location>
        <begin position="46"/>
        <end position="67"/>
    </location>
</feature>
<keyword evidence="1" id="KW-0812">Transmembrane</keyword>
<sequence length="235" mass="25322">MNSGNPSIDQGSFTPINMGIFISVPLSSAEGSPGLAYRQPLLTGHIFSSAGVLIGAEFFLLLAKYIFKLESIPIWDLANQQIIEMPINELQEFLEILNVNEKDSTPSTSLSTGSSNRAVSSLGFPAGSRGFISPLPPEAPLVVSVYITSDYTNNLYSPNLWILVPLIAFPGLRGALPILILTLLGTIFVRTVVAPETTGAKPLPKQGDQSNSSLKFSSEELLQILSRFGKYFSSN</sequence>